<evidence type="ECO:0000313" key="10">
    <source>
        <dbReference type="EMBL" id="MPV89387.1"/>
    </source>
</evidence>
<name>A0A7J9UXP1_9MICO</name>
<proteinExistence type="inferred from homology"/>
<keyword evidence="6 8" id="KW-1133">Transmembrane helix</keyword>
<dbReference type="OrthoDB" id="5622164at2"/>
<dbReference type="EMBL" id="WHPD01002583">
    <property type="protein sequence ID" value="MPV89387.1"/>
    <property type="molecule type" value="Genomic_DNA"/>
</dbReference>
<evidence type="ECO:0000256" key="4">
    <source>
        <dbReference type="ARBA" id="ARBA00022519"/>
    </source>
</evidence>
<evidence type="ECO:0000256" key="2">
    <source>
        <dbReference type="ARBA" id="ARBA00022448"/>
    </source>
</evidence>
<reference evidence="10 11" key="1">
    <citation type="submission" date="2019-10" db="EMBL/GenBank/DDBJ databases">
        <title>Georgenia wutianyii sp. nov. and Georgenia yuyongxinii sp. nov. isolated from plateau pika (Ochotona curzoniae) in the Qinghai-Tibet plateau of China.</title>
        <authorList>
            <person name="Tian Z."/>
        </authorList>
    </citation>
    <scope>NUCLEOTIDE SEQUENCE [LARGE SCALE GENOMIC DNA]</scope>
    <source>
        <strain evidence="10 11">JCM 15130</strain>
    </source>
</reference>
<dbReference type="Gene3D" id="1.10.3720.10">
    <property type="entry name" value="MetI-like"/>
    <property type="match status" value="1"/>
</dbReference>
<dbReference type="GO" id="GO:0055085">
    <property type="term" value="P:transmembrane transport"/>
    <property type="evidence" value="ECO:0007669"/>
    <property type="project" value="InterPro"/>
</dbReference>
<feature type="transmembrane region" description="Helical" evidence="8">
    <location>
        <begin position="40"/>
        <end position="63"/>
    </location>
</feature>
<evidence type="ECO:0000259" key="9">
    <source>
        <dbReference type="PROSITE" id="PS50928"/>
    </source>
</evidence>
<dbReference type="InterPro" id="IPR035906">
    <property type="entry name" value="MetI-like_sf"/>
</dbReference>
<sequence length="235" mass="24824">MVEFSLRTAGGYGLDHWAAILAPENARTYRNLFAGVTNSLVLAVATVAIMLALLVPTMVLVRLRLPHLQRALELVCLLPITIPAIVLVVGLAPVYSVVARVFGSDAWTLALAYGVLVLPYAYRAIAANLAAVDAVTLAEAARTLGAGWPTVVVRVILPNLRRGLLAASLISVAVVLGEYTIASLLNRANLQTAVVQVSKSDPYVAVIFAMLALALGFVLLFVMGRASAARPGRKS</sequence>
<dbReference type="PROSITE" id="PS50928">
    <property type="entry name" value="ABC_TM1"/>
    <property type="match status" value="1"/>
</dbReference>
<dbReference type="Pfam" id="PF00528">
    <property type="entry name" value="BPD_transp_1"/>
    <property type="match status" value="1"/>
</dbReference>
<keyword evidence="2 8" id="KW-0813">Transport</keyword>
<keyword evidence="3" id="KW-1003">Cell membrane</keyword>
<keyword evidence="5 8" id="KW-0812">Transmembrane</keyword>
<dbReference type="PANTHER" id="PTHR43357:SF4">
    <property type="entry name" value="INNER MEMBRANE ABC TRANSPORTER PERMEASE PROTEIN YDCV"/>
    <property type="match status" value="1"/>
</dbReference>
<feature type="transmembrane region" description="Helical" evidence="8">
    <location>
        <begin position="75"/>
        <end position="95"/>
    </location>
</feature>
<feature type="domain" description="ABC transmembrane type-1" evidence="9">
    <location>
        <begin position="36"/>
        <end position="223"/>
    </location>
</feature>
<evidence type="ECO:0000256" key="5">
    <source>
        <dbReference type="ARBA" id="ARBA00022692"/>
    </source>
</evidence>
<evidence type="ECO:0000256" key="1">
    <source>
        <dbReference type="ARBA" id="ARBA00004429"/>
    </source>
</evidence>
<gene>
    <name evidence="10" type="ORF">GB882_11980</name>
</gene>
<feature type="transmembrane region" description="Helical" evidence="8">
    <location>
        <begin position="164"/>
        <end position="182"/>
    </location>
</feature>
<dbReference type="InterPro" id="IPR000515">
    <property type="entry name" value="MetI-like"/>
</dbReference>
<accession>A0A7J9UXP1</accession>
<dbReference type="GO" id="GO:0005886">
    <property type="term" value="C:plasma membrane"/>
    <property type="evidence" value="ECO:0007669"/>
    <property type="project" value="UniProtKB-SubCell"/>
</dbReference>
<dbReference type="Proteomes" id="UP000429644">
    <property type="component" value="Unassembled WGS sequence"/>
</dbReference>
<comment type="subcellular location">
    <subcellularLocation>
        <location evidence="1">Cell inner membrane</location>
        <topology evidence="1">Multi-pass membrane protein</topology>
    </subcellularLocation>
    <subcellularLocation>
        <location evidence="8">Cell membrane</location>
        <topology evidence="8">Multi-pass membrane protein</topology>
    </subcellularLocation>
</comment>
<dbReference type="SUPFAM" id="SSF161098">
    <property type="entry name" value="MetI-like"/>
    <property type="match status" value="1"/>
</dbReference>
<evidence type="ECO:0000256" key="3">
    <source>
        <dbReference type="ARBA" id="ARBA00022475"/>
    </source>
</evidence>
<evidence type="ECO:0000256" key="8">
    <source>
        <dbReference type="RuleBase" id="RU363032"/>
    </source>
</evidence>
<comment type="similarity">
    <text evidence="8">Belongs to the binding-protein-dependent transport system permease family.</text>
</comment>
<protein>
    <submittedName>
        <fullName evidence="10">ABC transporter permease subunit</fullName>
    </submittedName>
</protein>
<feature type="transmembrane region" description="Helical" evidence="8">
    <location>
        <begin position="202"/>
        <end position="224"/>
    </location>
</feature>
<dbReference type="PANTHER" id="PTHR43357">
    <property type="entry name" value="INNER MEMBRANE ABC TRANSPORTER PERMEASE PROTEIN YDCV"/>
    <property type="match status" value="1"/>
</dbReference>
<evidence type="ECO:0000256" key="7">
    <source>
        <dbReference type="ARBA" id="ARBA00023136"/>
    </source>
</evidence>
<dbReference type="AlphaFoldDB" id="A0A7J9UXP1"/>
<evidence type="ECO:0000256" key="6">
    <source>
        <dbReference type="ARBA" id="ARBA00022989"/>
    </source>
</evidence>
<dbReference type="CDD" id="cd06261">
    <property type="entry name" value="TM_PBP2"/>
    <property type="match status" value="1"/>
</dbReference>
<comment type="caution">
    <text evidence="10">The sequence shown here is derived from an EMBL/GenBank/DDBJ whole genome shotgun (WGS) entry which is preliminary data.</text>
</comment>
<evidence type="ECO:0000313" key="11">
    <source>
        <dbReference type="Proteomes" id="UP000429644"/>
    </source>
</evidence>
<keyword evidence="11" id="KW-1185">Reference proteome</keyword>
<organism evidence="10 11">
    <name type="scientific">Georgenia ruanii</name>
    <dbReference type="NCBI Taxonomy" id="348442"/>
    <lineage>
        <taxon>Bacteria</taxon>
        <taxon>Bacillati</taxon>
        <taxon>Actinomycetota</taxon>
        <taxon>Actinomycetes</taxon>
        <taxon>Micrococcales</taxon>
        <taxon>Bogoriellaceae</taxon>
        <taxon>Georgenia</taxon>
    </lineage>
</organism>
<keyword evidence="7 8" id="KW-0472">Membrane</keyword>
<feature type="transmembrane region" description="Helical" evidence="8">
    <location>
        <begin position="101"/>
        <end position="122"/>
    </location>
</feature>
<keyword evidence="4" id="KW-0997">Cell inner membrane</keyword>